<dbReference type="RefSeq" id="WP_117953300.1">
    <property type="nucleotide sequence ID" value="NZ_QRAN01000005.1"/>
</dbReference>
<dbReference type="GO" id="GO:0001666">
    <property type="term" value="P:response to hypoxia"/>
    <property type="evidence" value="ECO:0007669"/>
    <property type="project" value="TreeGrafter"/>
</dbReference>
<accession>A0A3L7E0S2</accession>
<dbReference type="GO" id="GO:0019432">
    <property type="term" value="P:triglyceride biosynthetic process"/>
    <property type="evidence" value="ECO:0007669"/>
    <property type="project" value="UniProtKB-UniPathway"/>
</dbReference>
<keyword evidence="7" id="KW-0319">Glycerol metabolism</keyword>
<comment type="caution">
    <text evidence="14">The sequence shown here is derived from an EMBL/GenBank/DDBJ whole genome shotgun (WGS) entry which is preliminary data.</text>
</comment>
<evidence type="ECO:0000256" key="3">
    <source>
        <dbReference type="ARBA" id="ARBA00009587"/>
    </source>
</evidence>
<evidence type="ECO:0000256" key="9">
    <source>
        <dbReference type="ARBA" id="ARBA00023315"/>
    </source>
</evidence>
<dbReference type="GO" id="GO:0051701">
    <property type="term" value="P:biological process involved in interaction with host"/>
    <property type="evidence" value="ECO:0007669"/>
    <property type="project" value="TreeGrafter"/>
</dbReference>
<gene>
    <name evidence="14" type="ORF">DWB85_05945</name>
</gene>
<evidence type="ECO:0000256" key="2">
    <source>
        <dbReference type="ARBA" id="ARBA00005189"/>
    </source>
</evidence>
<comment type="catalytic activity">
    <reaction evidence="10">
        <text>an acyl-CoA + a 1,2-diacyl-sn-glycerol = a triacyl-sn-glycerol + CoA</text>
        <dbReference type="Rhea" id="RHEA:10868"/>
        <dbReference type="ChEBI" id="CHEBI:17815"/>
        <dbReference type="ChEBI" id="CHEBI:57287"/>
        <dbReference type="ChEBI" id="CHEBI:58342"/>
        <dbReference type="ChEBI" id="CHEBI:64615"/>
        <dbReference type="EC" id="2.3.1.20"/>
    </reaction>
</comment>
<dbReference type="InterPro" id="IPR009721">
    <property type="entry name" value="O-acyltransferase_WSD1_C"/>
</dbReference>
<evidence type="ECO:0000256" key="8">
    <source>
        <dbReference type="ARBA" id="ARBA00023098"/>
    </source>
</evidence>
<dbReference type="Pfam" id="PF06974">
    <property type="entry name" value="WS_DGAT_C"/>
    <property type="match status" value="1"/>
</dbReference>
<evidence type="ECO:0000256" key="5">
    <source>
        <dbReference type="ARBA" id="ARBA00022516"/>
    </source>
</evidence>
<dbReference type="InterPro" id="IPR014292">
    <property type="entry name" value="Acyl_transf_WS/DGAT"/>
</dbReference>
<dbReference type="EC" id="2.3.1.20" evidence="4"/>
<comment type="pathway">
    <text evidence="2">Lipid metabolism.</text>
</comment>
<dbReference type="GO" id="GO:0006071">
    <property type="term" value="P:glycerol metabolic process"/>
    <property type="evidence" value="ECO:0007669"/>
    <property type="project" value="UniProtKB-KW"/>
</dbReference>
<evidence type="ECO:0000313" key="14">
    <source>
        <dbReference type="EMBL" id="RLQ22529.1"/>
    </source>
</evidence>
<proteinExistence type="inferred from homology"/>
<sequence>MRQLSGQDATFIFMEKRATPLHLTSLYIYDPSTAPGKKVTYKQLMAHIESRLGSSKVFTQKLLHVPMDLDYPYWVDDPDFDLEFHVRHIALPAPRDWRQLCILTSRLHSQGLDMSRPPWEMYIIEGLDNIEGIPPGSFATLSKYHHAAIDGASGVEIVSGLHDLSPKPVRHKQQASQADEPPSTVELLKRSGINNVRLPFHLASVLARTRPGFDWLPRRKEPEEERAEAPKRPVPRTPFNQPVSAHRVFTGQMLELADFKTIRQAVTGVTINDVVLATCAGALRRYLLAVDELPEEPLVAGVPINTRTEKDRDLTGNVVSSMSIPLQTHVDDPVQRLEQIRDLTAAEKTTEKAVSARRMTDINHHLPATTLTMASRLISATGLMHRSKPLFNCVITNVPGPQVPLYQCGAELLATWGCGPLLDGVGLIISAHSYNGKMFLCATSCRDIMPDPGLFAECMQASFDELLAALRPRRKGSKARKRR</sequence>
<evidence type="ECO:0000256" key="7">
    <source>
        <dbReference type="ARBA" id="ARBA00022798"/>
    </source>
</evidence>
<feature type="domain" description="O-acyltransferase WSD1-like N-terminal" evidence="12">
    <location>
        <begin position="4"/>
        <end position="275"/>
    </location>
</feature>
<keyword evidence="9 14" id="KW-0012">Acyltransferase</keyword>
<keyword evidence="6 14" id="KW-0808">Transferase</keyword>
<dbReference type="GO" id="GO:0071731">
    <property type="term" value="P:response to nitric oxide"/>
    <property type="evidence" value="ECO:0007669"/>
    <property type="project" value="TreeGrafter"/>
</dbReference>
<name>A0A3L7E0S2_9GAMM</name>
<dbReference type="InterPro" id="IPR045034">
    <property type="entry name" value="O-acyltransferase_WSD1-like"/>
</dbReference>
<keyword evidence="5" id="KW-0444">Lipid biosynthesis</keyword>
<dbReference type="Proteomes" id="UP000265509">
    <property type="component" value="Unassembled WGS sequence"/>
</dbReference>
<dbReference type="PANTHER" id="PTHR31650:SF1">
    <property type="entry name" value="WAX ESTER SYNTHASE_DIACYLGLYCEROL ACYLTRANSFERASE 4-RELATED"/>
    <property type="match status" value="1"/>
</dbReference>
<evidence type="ECO:0000256" key="6">
    <source>
        <dbReference type="ARBA" id="ARBA00022679"/>
    </source>
</evidence>
<dbReference type="Pfam" id="PF03007">
    <property type="entry name" value="WS_DGAT_cat"/>
    <property type="match status" value="1"/>
</dbReference>
<evidence type="ECO:0000256" key="4">
    <source>
        <dbReference type="ARBA" id="ARBA00013244"/>
    </source>
</evidence>
<dbReference type="GO" id="GO:0005886">
    <property type="term" value="C:plasma membrane"/>
    <property type="evidence" value="ECO:0007669"/>
    <property type="project" value="TreeGrafter"/>
</dbReference>
<comment type="pathway">
    <text evidence="1">Glycerolipid metabolism; triacylglycerol biosynthesis.</text>
</comment>
<dbReference type="InterPro" id="IPR004255">
    <property type="entry name" value="O-acyltransferase_WSD1_N"/>
</dbReference>
<evidence type="ECO:0000313" key="15">
    <source>
        <dbReference type="Proteomes" id="UP000265509"/>
    </source>
</evidence>
<dbReference type="AlphaFoldDB" id="A0A3L7E0S2"/>
<keyword evidence="15" id="KW-1185">Reference proteome</keyword>
<protein>
    <recommendedName>
        <fullName evidence="4">diacylglycerol O-acyltransferase</fullName>
        <ecNumber evidence="4">2.3.1.20</ecNumber>
    </recommendedName>
</protein>
<reference evidence="14 15" key="1">
    <citation type="submission" date="2018-07" db="EMBL/GenBank/DDBJ databases">
        <title>Halioglobus sp. genome submission.</title>
        <authorList>
            <person name="Ye M.-Q."/>
            <person name="Du Z.-J."/>
        </authorList>
    </citation>
    <scope>NUCLEOTIDE SEQUENCE [LARGE SCALE GENOMIC DNA]</scope>
    <source>
        <strain evidence="14 15">U0301</strain>
    </source>
</reference>
<dbReference type="OrthoDB" id="9810950at2"/>
<evidence type="ECO:0000256" key="11">
    <source>
        <dbReference type="SAM" id="MobiDB-lite"/>
    </source>
</evidence>
<evidence type="ECO:0000259" key="13">
    <source>
        <dbReference type="Pfam" id="PF06974"/>
    </source>
</evidence>
<dbReference type="UniPathway" id="UPA00282"/>
<feature type="compositionally biased region" description="Basic and acidic residues" evidence="11">
    <location>
        <begin position="216"/>
        <end position="231"/>
    </location>
</feature>
<dbReference type="GO" id="GO:0004144">
    <property type="term" value="F:diacylglycerol O-acyltransferase activity"/>
    <property type="evidence" value="ECO:0007669"/>
    <property type="project" value="UniProtKB-EC"/>
</dbReference>
<evidence type="ECO:0000259" key="12">
    <source>
        <dbReference type="Pfam" id="PF03007"/>
    </source>
</evidence>
<dbReference type="NCBIfam" id="TIGR02946">
    <property type="entry name" value="acyl_WS_DGAT"/>
    <property type="match status" value="1"/>
</dbReference>
<organism evidence="14 15">
    <name type="scientific">Seongchinamella sediminis</name>
    <dbReference type="NCBI Taxonomy" id="2283635"/>
    <lineage>
        <taxon>Bacteria</taxon>
        <taxon>Pseudomonadati</taxon>
        <taxon>Pseudomonadota</taxon>
        <taxon>Gammaproteobacteria</taxon>
        <taxon>Cellvibrionales</taxon>
        <taxon>Halieaceae</taxon>
        <taxon>Seongchinamella</taxon>
    </lineage>
</organism>
<comment type="similarity">
    <text evidence="3">Belongs to the long-chain O-acyltransferase family.</text>
</comment>
<feature type="domain" description="O-acyltransferase WSD1 C-terminal" evidence="13">
    <location>
        <begin position="316"/>
        <end position="466"/>
    </location>
</feature>
<evidence type="ECO:0000256" key="10">
    <source>
        <dbReference type="ARBA" id="ARBA00048109"/>
    </source>
</evidence>
<dbReference type="EMBL" id="QRAN01000005">
    <property type="protein sequence ID" value="RLQ22529.1"/>
    <property type="molecule type" value="Genomic_DNA"/>
</dbReference>
<keyword evidence="8" id="KW-0443">Lipid metabolism</keyword>
<dbReference type="PANTHER" id="PTHR31650">
    <property type="entry name" value="O-ACYLTRANSFERASE (WSD1-LIKE) FAMILY PROTEIN"/>
    <property type="match status" value="1"/>
</dbReference>
<evidence type="ECO:0000256" key="1">
    <source>
        <dbReference type="ARBA" id="ARBA00004771"/>
    </source>
</evidence>
<feature type="region of interest" description="Disordered" evidence="11">
    <location>
        <begin position="215"/>
        <end position="242"/>
    </location>
</feature>